<name>A0A8J6E9N4_ELECQ</name>
<proteinExistence type="predicted"/>
<accession>A0A8J6E9N4</accession>
<evidence type="ECO:0000256" key="1">
    <source>
        <dbReference type="SAM" id="Phobius"/>
    </source>
</evidence>
<keyword evidence="3" id="KW-1185">Reference proteome</keyword>
<dbReference type="PANTHER" id="PTHR20765:SF1">
    <property type="entry name" value="EQUILIBRATIVE NUCLEOBASE TRANSPORTER 1"/>
    <property type="match status" value="1"/>
</dbReference>
<reference evidence="2" key="1">
    <citation type="thesis" date="2020" institute="ProQuest LLC" country="789 East Eisenhower Parkway, Ann Arbor, MI, USA">
        <title>Comparative Genomics and Chromosome Evolution.</title>
        <authorList>
            <person name="Mudd A.B."/>
        </authorList>
    </citation>
    <scope>NUCLEOTIDE SEQUENCE</scope>
    <source>
        <strain evidence="2">HN-11 Male</strain>
        <tissue evidence="2">Kidney and liver</tissue>
    </source>
</reference>
<evidence type="ECO:0000313" key="3">
    <source>
        <dbReference type="Proteomes" id="UP000770717"/>
    </source>
</evidence>
<feature type="transmembrane region" description="Helical" evidence="1">
    <location>
        <begin position="27"/>
        <end position="48"/>
    </location>
</feature>
<sequence>MSLSAVIALLQYPAFYIMRTYLHGDPFYVNISLLILMFLTLGHPINVFRIWRQKKYLSQIEERQSDL</sequence>
<evidence type="ECO:0000313" key="2">
    <source>
        <dbReference type="EMBL" id="KAG9465372.1"/>
    </source>
</evidence>
<dbReference type="OrthoDB" id="330047at2759"/>
<dbReference type="PANTHER" id="PTHR20765">
    <property type="entry name" value="SOLUTE CARRIER FAMILY 43 MEMBER 3-RELATED"/>
    <property type="match status" value="1"/>
</dbReference>
<organism evidence="2 3">
    <name type="scientific">Eleutherodactylus coqui</name>
    <name type="common">Puerto Rican coqui</name>
    <dbReference type="NCBI Taxonomy" id="57060"/>
    <lineage>
        <taxon>Eukaryota</taxon>
        <taxon>Metazoa</taxon>
        <taxon>Chordata</taxon>
        <taxon>Craniata</taxon>
        <taxon>Vertebrata</taxon>
        <taxon>Euteleostomi</taxon>
        <taxon>Amphibia</taxon>
        <taxon>Batrachia</taxon>
        <taxon>Anura</taxon>
        <taxon>Neobatrachia</taxon>
        <taxon>Hyloidea</taxon>
        <taxon>Eleutherodactylidae</taxon>
        <taxon>Eleutherodactylinae</taxon>
        <taxon>Eleutherodactylus</taxon>
        <taxon>Eleutherodactylus</taxon>
    </lineage>
</organism>
<gene>
    <name evidence="2" type="ORF">GDO78_018423</name>
</gene>
<keyword evidence="1" id="KW-0472">Membrane</keyword>
<keyword evidence="1" id="KW-1133">Transmembrane helix</keyword>
<keyword evidence="1" id="KW-0812">Transmembrane</keyword>
<dbReference type="Proteomes" id="UP000770717">
    <property type="component" value="Unassembled WGS sequence"/>
</dbReference>
<dbReference type="InterPro" id="IPR027197">
    <property type="entry name" value="SLC43A3"/>
</dbReference>
<dbReference type="EMBL" id="WNTK01003112">
    <property type="protein sequence ID" value="KAG9465372.1"/>
    <property type="molecule type" value="Genomic_DNA"/>
</dbReference>
<comment type="caution">
    <text evidence="2">The sequence shown here is derived from an EMBL/GenBank/DDBJ whole genome shotgun (WGS) entry which is preliminary data.</text>
</comment>
<dbReference type="AlphaFoldDB" id="A0A8J6E9N4"/>
<protein>
    <submittedName>
        <fullName evidence="2">Uncharacterized protein</fullName>
    </submittedName>
</protein>